<dbReference type="AlphaFoldDB" id="A0A0D2M7D8"/>
<dbReference type="GeneID" id="25734336"/>
<protein>
    <submittedName>
        <fullName evidence="2">Uncharacterized protein</fullName>
    </submittedName>
</protein>
<proteinExistence type="predicted"/>
<dbReference type="Proteomes" id="UP000054498">
    <property type="component" value="Unassembled WGS sequence"/>
</dbReference>
<feature type="non-terminal residue" evidence="2">
    <location>
        <position position="127"/>
    </location>
</feature>
<keyword evidence="3" id="KW-1185">Reference proteome</keyword>
<feature type="compositionally biased region" description="Acidic residues" evidence="1">
    <location>
        <begin position="117"/>
        <end position="127"/>
    </location>
</feature>
<gene>
    <name evidence="2" type="ORF">MNEG_16564</name>
</gene>
<feature type="region of interest" description="Disordered" evidence="1">
    <location>
        <begin position="105"/>
        <end position="127"/>
    </location>
</feature>
<name>A0A0D2M7D8_9CHLO</name>
<feature type="non-terminal residue" evidence="2">
    <location>
        <position position="1"/>
    </location>
</feature>
<accession>A0A0D2M7D8</accession>
<dbReference type="RefSeq" id="XP_013890420.1">
    <property type="nucleotide sequence ID" value="XM_014034966.1"/>
</dbReference>
<sequence length="127" mass="13423">SQRVTFTTYAGGRLSNSVHGIKLPQALVTALYPREPQGRAKDPPRRLAVSLQPVVNGQPWGPRIHTHITKGSHVSAGLAGLRGLVGSRTAGFRRAAGPAAIDVIIEQGDGQQHDDGAMEEGAEEAEE</sequence>
<reference evidence="2 3" key="1">
    <citation type="journal article" date="2013" name="BMC Genomics">
        <title>Reconstruction of the lipid metabolism for the microalga Monoraphidium neglectum from its genome sequence reveals characteristics suitable for biofuel production.</title>
        <authorList>
            <person name="Bogen C."/>
            <person name="Al-Dilaimi A."/>
            <person name="Albersmeier A."/>
            <person name="Wichmann J."/>
            <person name="Grundmann M."/>
            <person name="Rupp O."/>
            <person name="Lauersen K.J."/>
            <person name="Blifernez-Klassen O."/>
            <person name="Kalinowski J."/>
            <person name="Goesmann A."/>
            <person name="Mussgnug J.H."/>
            <person name="Kruse O."/>
        </authorList>
    </citation>
    <scope>NUCLEOTIDE SEQUENCE [LARGE SCALE GENOMIC DNA]</scope>
    <source>
        <strain evidence="2 3">SAG 48.87</strain>
    </source>
</reference>
<evidence type="ECO:0000313" key="3">
    <source>
        <dbReference type="Proteomes" id="UP000054498"/>
    </source>
</evidence>
<evidence type="ECO:0000256" key="1">
    <source>
        <dbReference type="SAM" id="MobiDB-lite"/>
    </source>
</evidence>
<evidence type="ECO:0000313" key="2">
    <source>
        <dbReference type="EMBL" id="KIY91400.1"/>
    </source>
</evidence>
<dbReference type="KEGG" id="mng:MNEG_16564"/>
<organism evidence="2 3">
    <name type="scientific">Monoraphidium neglectum</name>
    <dbReference type="NCBI Taxonomy" id="145388"/>
    <lineage>
        <taxon>Eukaryota</taxon>
        <taxon>Viridiplantae</taxon>
        <taxon>Chlorophyta</taxon>
        <taxon>core chlorophytes</taxon>
        <taxon>Chlorophyceae</taxon>
        <taxon>CS clade</taxon>
        <taxon>Sphaeropleales</taxon>
        <taxon>Selenastraceae</taxon>
        <taxon>Monoraphidium</taxon>
    </lineage>
</organism>
<dbReference type="EMBL" id="KK106724">
    <property type="protein sequence ID" value="KIY91400.1"/>
    <property type="molecule type" value="Genomic_DNA"/>
</dbReference>